<feature type="domain" description="Chromatin target of PRMT1 protein C-terminal" evidence="2">
    <location>
        <begin position="125"/>
        <end position="174"/>
    </location>
</feature>
<proteinExistence type="predicted"/>
<evidence type="ECO:0000256" key="1">
    <source>
        <dbReference type="ARBA" id="ARBA00022884"/>
    </source>
</evidence>
<sequence length="178" mass="20466">MVQKQKRAKIVERKRLIHGDPATKKLKNKSQSLTVSGKRECKLLKKWRRSHIMELLTGKLPYEYLTPLQTAVGVVQKEMMVKINVRRNIQKDFCLPLEEATIKVKDQDMAGPFPLFSSTLDLEKIGVRRGWIRGGVSHRFGRGRGHEHERDGPIGKKLSAEDLDADLDKYHLEATRNK</sequence>
<reference evidence="3 4" key="1">
    <citation type="journal article" date="2021" name="Plant Biotechnol. J.">
        <title>Multi-omics assisted identification of the key and species-specific regulatory components of drought-tolerant mechanisms in Gossypium stocksii.</title>
        <authorList>
            <person name="Yu D."/>
            <person name="Ke L."/>
            <person name="Zhang D."/>
            <person name="Wu Y."/>
            <person name="Sun Y."/>
            <person name="Mei J."/>
            <person name="Sun J."/>
            <person name="Sun Y."/>
        </authorList>
    </citation>
    <scope>NUCLEOTIDE SEQUENCE [LARGE SCALE GENOMIC DNA]</scope>
    <source>
        <strain evidence="4">cv. E1</strain>
        <tissue evidence="3">Leaf</tissue>
    </source>
</reference>
<dbReference type="PANTHER" id="PTHR36709:SF1">
    <property type="entry name" value="OS02G0604100 PROTEIN"/>
    <property type="match status" value="1"/>
</dbReference>
<name>A0A9D4AKW0_9ROSI</name>
<evidence type="ECO:0000313" key="3">
    <source>
        <dbReference type="EMBL" id="KAH1129887.1"/>
    </source>
</evidence>
<dbReference type="Proteomes" id="UP000828251">
    <property type="component" value="Unassembled WGS sequence"/>
</dbReference>
<keyword evidence="4" id="KW-1185">Reference proteome</keyword>
<dbReference type="GO" id="GO:0003723">
    <property type="term" value="F:RNA binding"/>
    <property type="evidence" value="ECO:0007669"/>
    <property type="project" value="UniProtKB-KW"/>
</dbReference>
<organism evidence="3 4">
    <name type="scientific">Gossypium stocksii</name>
    <dbReference type="NCBI Taxonomy" id="47602"/>
    <lineage>
        <taxon>Eukaryota</taxon>
        <taxon>Viridiplantae</taxon>
        <taxon>Streptophyta</taxon>
        <taxon>Embryophyta</taxon>
        <taxon>Tracheophyta</taxon>
        <taxon>Spermatophyta</taxon>
        <taxon>Magnoliopsida</taxon>
        <taxon>eudicotyledons</taxon>
        <taxon>Gunneridae</taxon>
        <taxon>Pentapetalae</taxon>
        <taxon>rosids</taxon>
        <taxon>malvids</taxon>
        <taxon>Malvales</taxon>
        <taxon>Malvaceae</taxon>
        <taxon>Malvoideae</taxon>
        <taxon>Gossypium</taxon>
    </lineage>
</organism>
<gene>
    <name evidence="3" type="ORF">J1N35_001265</name>
</gene>
<dbReference type="Pfam" id="PF13865">
    <property type="entry name" value="FoP_duplication"/>
    <property type="match status" value="1"/>
</dbReference>
<dbReference type="EMBL" id="JAIQCV010000001">
    <property type="protein sequence ID" value="KAH1129887.1"/>
    <property type="molecule type" value="Genomic_DNA"/>
</dbReference>
<accession>A0A9D4AKW0</accession>
<dbReference type="PANTHER" id="PTHR36709">
    <property type="entry name" value="OS02G0604100 PROTEIN"/>
    <property type="match status" value="1"/>
</dbReference>
<dbReference type="AlphaFoldDB" id="A0A9D4AKW0"/>
<comment type="caution">
    <text evidence="3">The sequence shown here is derived from an EMBL/GenBank/DDBJ whole genome shotgun (WGS) entry which is preliminary data.</text>
</comment>
<keyword evidence="1" id="KW-0694">RNA-binding</keyword>
<evidence type="ECO:0000259" key="2">
    <source>
        <dbReference type="Pfam" id="PF13865"/>
    </source>
</evidence>
<dbReference type="OrthoDB" id="775892at2759"/>
<evidence type="ECO:0000313" key="4">
    <source>
        <dbReference type="Proteomes" id="UP000828251"/>
    </source>
</evidence>
<protein>
    <recommendedName>
        <fullName evidence="2">Chromatin target of PRMT1 protein C-terminal domain-containing protein</fullName>
    </recommendedName>
</protein>
<dbReference type="InterPro" id="IPR025715">
    <property type="entry name" value="FoP_C"/>
</dbReference>